<dbReference type="InterPro" id="IPR039927">
    <property type="entry name" value="Ribosomal_mL43"/>
</dbReference>
<dbReference type="GO" id="GO:0003735">
    <property type="term" value="F:structural constituent of ribosome"/>
    <property type="evidence" value="ECO:0007669"/>
    <property type="project" value="InterPro"/>
</dbReference>
<dbReference type="VEuPathDB" id="TriTrypDB:BSAL_62385"/>
<dbReference type="OrthoDB" id="276443at2759"/>
<protein>
    <recommendedName>
        <fullName evidence="6">Large ribosomal subunit protein mL43</fullName>
    </recommendedName>
</protein>
<proteinExistence type="inferred from homology"/>
<accession>A0A0S4IRQ7</accession>
<dbReference type="SMART" id="SM00916">
    <property type="entry name" value="L51_S25_CI-B8"/>
    <property type="match status" value="1"/>
</dbReference>
<keyword evidence="4" id="KW-0496">Mitochondrion</keyword>
<dbReference type="PANTHER" id="PTHR21396:SF2">
    <property type="entry name" value="LARGE RIBOSOMAL SUBUNIT PROTEIN ML43"/>
    <property type="match status" value="1"/>
</dbReference>
<dbReference type="OMA" id="INVRFHR"/>
<evidence type="ECO:0000259" key="7">
    <source>
        <dbReference type="SMART" id="SM00916"/>
    </source>
</evidence>
<gene>
    <name evidence="8" type="ORF">BSAL_62385</name>
</gene>
<evidence type="ECO:0000256" key="5">
    <source>
        <dbReference type="ARBA" id="ARBA00023274"/>
    </source>
</evidence>
<comment type="similarity">
    <text evidence="2">Belongs to the mitochondrion-specific ribosomal protein mL43 family.</text>
</comment>
<dbReference type="Gene3D" id="3.40.30.10">
    <property type="entry name" value="Glutaredoxin"/>
    <property type="match status" value="1"/>
</dbReference>
<organism evidence="8 9">
    <name type="scientific">Bodo saltans</name>
    <name type="common">Flagellated protozoan</name>
    <dbReference type="NCBI Taxonomy" id="75058"/>
    <lineage>
        <taxon>Eukaryota</taxon>
        <taxon>Discoba</taxon>
        <taxon>Euglenozoa</taxon>
        <taxon>Kinetoplastea</taxon>
        <taxon>Metakinetoplastina</taxon>
        <taxon>Eubodonida</taxon>
        <taxon>Bodonidae</taxon>
        <taxon>Bodo</taxon>
    </lineage>
</organism>
<evidence type="ECO:0000256" key="1">
    <source>
        <dbReference type="ARBA" id="ARBA00004173"/>
    </source>
</evidence>
<evidence type="ECO:0000313" key="9">
    <source>
        <dbReference type="Proteomes" id="UP000051952"/>
    </source>
</evidence>
<evidence type="ECO:0000313" key="8">
    <source>
        <dbReference type="EMBL" id="CUF42223.1"/>
    </source>
</evidence>
<reference evidence="9" key="1">
    <citation type="submission" date="2015-09" db="EMBL/GenBank/DDBJ databases">
        <authorList>
            <consortium name="Pathogen Informatics"/>
        </authorList>
    </citation>
    <scope>NUCLEOTIDE SEQUENCE [LARGE SCALE GENOMIC DNA]</scope>
    <source>
        <strain evidence="9">Lake Konstanz</strain>
    </source>
</reference>
<evidence type="ECO:0000256" key="6">
    <source>
        <dbReference type="ARBA" id="ARBA00035188"/>
    </source>
</evidence>
<dbReference type="Pfam" id="PF05047">
    <property type="entry name" value="L51_S25_CI-B8"/>
    <property type="match status" value="1"/>
</dbReference>
<dbReference type="InterPro" id="IPR007741">
    <property type="entry name" value="Ribosomal_mL43/mS25/NADH_DH"/>
</dbReference>
<comment type="subcellular location">
    <subcellularLocation>
        <location evidence="1">Mitochondrion</location>
    </subcellularLocation>
</comment>
<dbReference type="GO" id="GO:0032543">
    <property type="term" value="P:mitochondrial translation"/>
    <property type="evidence" value="ECO:0007669"/>
    <property type="project" value="InterPro"/>
</dbReference>
<evidence type="ECO:0000256" key="3">
    <source>
        <dbReference type="ARBA" id="ARBA00022980"/>
    </source>
</evidence>
<dbReference type="InterPro" id="IPR036249">
    <property type="entry name" value="Thioredoxin-like_sf"/>
</dbReference>
<dbReference type="PANTHER" id="PTHR21396">
    <property type="entry name" value="39S RIBOSOMAL PROTEIN L43"/>
    <property type="match status" value="1"/>
</dbReference>
<name>A0A0S4IRQ7_BODSA</name>
<dbReference type="AlphaFoldDB" id="A0A0S4IRQ7"/>
<keyword evidence="3" id="KW-0689">Ribosomal protein</keyword>
<evidence type="ECO:0000256" key="2">
    <source>
        <dbReference type="ARBA" id="ARBA00006073"/>
    </source>
</evidence>
<feature type="domain" description="Ribosomal protein/NADH dehydrogenase" evidence="7">
    <location>
        <begin position="34"/>
        <end position="107"/>
    </location>
</feature>
<evidence type="ECO:0000256" key="4">
    <source>
        <dbReference type="ARBA" id="ARBA00023128"/>
    </source>
</evidence>
<keyword evidence="9" id="KW-1185">Reference proteome</keyword>
<keyword evidence="5" id="KW-0687">Ribonucleoprotein</keyword>
<dbReference type="SUPFAM" id="SSF52833">
    <property type="entry name" value="Thioredoxin-like"/>
    <property type="match status" value="1"/>
</dbReference>
<dbReference type="Proteomes" id="UP000051952">
    <property type="component" value="Unassembled WGS sequence"/>
</dbReference>
<dbReference type="GO" id="GO:0005762">
    <property type="term" value="C:mitochondrial large ribosomal subunit"/>
    <property type="evidence" value="ECO:0007669"/>
    <property type="project" value="TreeGrafter"/>
</dbReference>
<sequence length="279" mass="32468">MMLSLRKKRKKLRVAKKMSRNGTLALKKLIISYSPSKGSPNVRQFLATHLPLFKSKYPTVAVDIRPRFWPENAITGVYQDGSELALNVKSLSSMGIFVRCNRLVNTANDFDLPFNGAHVHLNRRSVQGTWNPWLWNGEVKHKERVEPAAWDRKLSEQEWDFYVDRYATQMQLEAEAVETKVAAKTALSKQNTEEVKRRWMEHITPKMQTDLEQNLTDVKNDYKKKGKKLSPVTSAEYKLFAVPQMTTLGQDAVHAMRRHEKDQMETWWLKRKEQLKAPE</sequence>
<dbReference type="EMBL" id="CYKH01000320">
    <property type="protein sequence ID" value="CUF42223.1"/>
    <property type="molecule type" value="Genomic_DNA"/>
</dbReference>